<keyword evidence="1" id="KW-0677">Repeat</keyword>
<evidence type="ECO:0000256" key="3">
    <source>
        <dbReference type="SAM" id="MobiDB-lite"/>
    </source>
</evidence>
<dbReference type="CDD" id="cd00041">
    <property type="entry name" value="CUB"/>
    <property type="match status" value="2"/>
</dbReference>
<dbReference type="AlphaFoldDB" id="A0AAW1PSA6"/>
<dbReference type="PROSITE" id="PS01180">
    <property type="entry name" value="CUB"/>
    <property type="match status" value="2"/>
</dbReference>
<evidence type="ECO:0000256" key="4">
    <source>
        <dbReference type="SAM" id="Phobius"/>
    </source>
</evidence>
<feature type="transmembrane region" description="Helical" evidence="4">
    <location>
        <begin position="394"/>
        <end position="418"/>
    </location>
</feature>
<keyword evidence="4" id="KW-0812">Transmembrane</keyword>
<name>A0AAW1PSA6_9CHLO</name>
<keyword evidence="4" id="KW-0472">Membrane</keyword>
<protein>
    <recommendedName>
        <fullName evidence="5">CUB domain-containing protein</fullName>
    </recommendedName>
</protein>
<dbReference type="InterPro" id="IPR000859">
    <property type="entry name" value="CUB_dom"/>
</dbReference>
<reference evidence="6 7" key="1">
    <citation type="journal article" date="2024" name="Nat. Commun.">
        <title>Phylogenomics reveals the evolutionary origins of lichenization in chlorophyte algae.</title>
        <authorList>
            <person name="Puginier C."/>
            <person name="Libourel C."/>
            <person name="Otte J."/>
            <person name="Skaloud P."/>
            <person name="Haon M."/>
            <person name="Grisel S."/>
            <person name="Petersen M."/>
            <person name="Berrin J.G."/>
            <person name="Delaux P.M."/>
            <person name="Dal Grande F."/>
            <person name="Keller J."/>
        </authorList>
    </citation>
    <scope>NUCLEOTIDE SEQUENCE [LARGE SCALE GENOMIC DNA]</scope>
    <source>
        <strain evidence="6 7">SAG 2043</strain>
    </source>
</reference>
<keyword evidence="7" id="KW-1185">Reference proteome</keyword>
<organism evidence="6 7">
    <name type="scientific">[Myrmecia] bisecta</name>
    <dbReference type="NCBI Taxonomy" id="41462"/>
    <lineage>
        <taxon>Eukaryota</taxon>
        <taxon>Viridiplantae</taxon>
        <taxon>Chlorophyta</taxon>
        <taxon>core chlorophytes</taxon>
        <taxon>Trebouxiophyceae</taxon>
        <taxon>Trebouxiales</taxon>
        <taxon>Trebouxiaceae</taxon>
        <taxon>Myrmecia</taxon>
    </lineage>
</organism>
<dbReference type="Pfam" id="PF00431">
    <property type="entry name" value="CUB"/>
    <property type="match status" value="2"/>
</dbReference>
<proteinExistence type="predicted"/>
<gene>
    <name evidence="6" type="ORF">WJX72_002119</name>
</gene>
<feature type="region of interest" description="Disordered" evidence="3">
    <location>
        <begin position="498"/>
        <end position="527"/>
    </location>
</feature>
<evidence type="ECO:0000256" key="2">
    <source>
        <dbReference type="ARBA" id="ARBA00023157"/>
    </source>
</evidence>
<dbReference type="SMART" id="SM00042">
    <property type="entry name" value="CUB"/>
    <property type="match status" value="2"/>
</dbReference>
<dbReference type="InterPro" id="IPR035914">
    <property type="entry name" value="Sperma_CUB_dom_sf"/>
</dbReference>
<keyword evidence="4" id="KW-1133">Transmembrane helix</keyword>
<evidence type="ECO:0000313" key="7">
    <source>
        <dbReference type="Proteomes" id="UP001489004"/>
    </source>
</evidence>
<feature type="domain" description="CUB" evidence="5">
    <location>
        <begin position="147"/>
        <end position="257"/>
    </location>
</feature>
<comment type="caution">
    <text evidence="6">The sequence shown here is derived from an EMBL/GenBank/DDBJ whole genome shotgun (WGS) entry which is preliminary data.</text>
</comment>
<sequence>MCFDKAARDSALLVSACVLCFAGHVYLESVQGVTDASLSEPVAIQCWADGKLKYLPVQLADANSNTGLPASLGPLFPGQSLRCSVQDTSAASSSTAAACTVAYADFAANASQECSPSGGTARMSLRCTDCAAVQSMPAPPAPVAPYCRGWQTQIPSTGGFDDGTPPGQTYAPNSDCRWVISPGYSPISINFTRFDTEDSYDFVWIIEVDRALQTVLQKFSGRKVPPPVVVRSDTAVVEFTSDARVEKSGFALVYGPGPYCSPFVVMSDPQGSVTDGSPDGGSYRPNTQCQWLIDPGYSPIVLTFSRFDLGPGGLVTVYDGASLTDPVLAIFSGTNLPPVIASGLMASWSTANSSWGTMLIVFTSDGSEQGAGFAATYAPLASGADAASLVSQNLTVLIVGVAVLCGLACGAAVGVVAIKSYQLYIYRSYGGRVINMDEFRWVRGLNNALRRLARVRQPPAARLPSELPPYGSSSRQPSQTFEIMVMANSQATMPDFNIVEGPPRQPSSRTTQRQKLTQGLSVDKCAD</sequence>
<dbReference type="EMBL" id="JALJOR010000009">
    <property type="protein sequence ID" value="KAK9811342.1"/>
    <property type="molecule type" value="Genomic_DNA"/>
</dbReference>
<feature type="domain" description="CUB" evidence="5">
    <location>
        <begin position="260"/>
        <end position="380"/>
    </location>
</feature>
<evidence type="ECO:0000256" key="1">
    <source>
        <dbReference type="ARBA" id="ARBA00022737"/>
    </source>
</evidence>
<dbReference type="Gene3D" id="2.60.120.290">
    <property type="entry name" value="Spermadhesin, CUB domain"/>
    <property type="match status" value="2"/>
</dbReference>
<keyword evidence="2" id="KW-1015">Disulfide bond</keyword>
<dbReference type="SUPFAM" id="SSF49854">
    <property type="entry name" value="Spermadhesin, CUB domain"/>
    <property type="match status" value="2"/>
</dbReference>
<dbReference type="Proteomes" id="UP001489004">
    <property type="component" value="Unassembled WGS sequence"/>
</dbReference>
<evidence type="ECO:0000313" key="6">
    <source>
        <dbReference type="EMBL" id="KAK9811342.1"/>
    </source>
</evidence>
<evidence type="ECO:0000259" key="5">
    <source>
        <dbReference type="PROSITE" id="PS01180"/>
    </source>
</evidence>
<accession>A0AAW1PSA6</accession>
<feature type="compositionally biased region" description="Polar residues" evidence="3">
    <location>
        <begin position="506"/>
        <end position="520"/>
    </location>
</feature>
<dbReference type="PANTHER" id="PTHR24251">
    <property type="entry name" value="OVOCHYMASE-RELATED"/>
    <property type="match status" value="1"/>
</dbReference>